<evidence type="ECO:0000313" key="2">
    <source>
        <dbReference type="Proteomes" id="UP000824120"/>
    </source>
</evidence>
<reference evidence="1 2" key="1">
    <citation type="submission" date="2020-09" db="EMBL/GenBank/DDBJ databases">
        <title>De no assembly of potato wild relative species, Solanum commersonii.</title>
        <authorList>
            <person name="Cho K."/>
        </authorList>
    </citation>
    <scope>NUCLEOTIDE SEQUENCE [LARGE SCALE GENOMIC DNA]</scope>
    <source>
        <strain evidence="1">LZ3.2</strain>
        <tissue evidence="1">Leaf</tissue>
    </source>
</reference>
<keyword evidence="2" id="KW-1185">Reference proteome</keyword>
<dbReference type="Proteomes" id="UP000824120">
    <property type="component" value="Chromosome 7"/>
</dbReference>
<gene>
    <name evidence="1" type="ORF">H5410_036636</name>
</gene>
<organism evidence="1 2">
    <name type="scientific">Solanum commersonii</name>
    <name type="common">Commerson's wild potato</name>
    <name type="synonym">Commerson's nightshade</name>
    <dbReference type="NCBI Taxonomy" id="4109"/>
    <lineage>
        <taxon>Eukaryota</taxon>
        <taxon>Viridiplantae</taxon>
        <taxon>Streptophyta</taxon>
        <taxon>Embryophyta</taxon>
        <taxon>Tracheophyta</taxon>
        <taxon>Spermatophyta</taxon>
        <taxon>Magnoliopsida</taxon>
        <taxon>eudicotyledons</taxon>
        <taxon>Gunneridae</taxon>
        <taxon>Pentapetalae</taxon>
        <taxon>asterids</taxon>
        <taxon>lamiids</taxon>
        <taxon>Solanales</taxon>
        <taxon>Solanaceae</taxon>
        <taxon>Solanoideae</taxon>
        <taxon>Solaneae</taxon>
        <taxon>Solanum</taxon>
    </lineage>
</organism>
<comment type="caution">
    <text evidence="1">The sequence shown here is derived from an EMBL/GenBank/DDBJ whole genome shotgun (WGS) entry which is preliminary data.</text>
</comment>
<evidence type="ECO:0000313" key="1">
    <source>
        <dbReference type="EMBL" id="KAG5595404.1"/>
    </source>
</evidence>
<dbReference type="OrthoDB" id="1939479at2759"/>
<sequence>MNGIKLLFMETPVCNYTGFNVYNNEFLLSRNGLIRSYPRNVTKNSFFRAACNPIDPPFDFGVGKVNVMDWFYPLAYTSQPWRDLVIWETNGKDERWINIQNEVTRYICGDKILASTSWHTKAIMRSMEKLSRMISLIVLCTNYYEKREDIDWNTNVHYTDTVFEEPLTFEKRDNIPHQIDESKYGVLLWDYGKKKIDTDTVSERELNAKGRQLSQKRN</sequence>
<proteinExistence type="predicted"/>
<dbReference type="AlphaFoldDB" id="A0A9J5Y803"/>
<accession>A0A9J5Y803</accession>
<name>A0A9J5Y803_SOLCO</name>
<dbReference type="EMBL" id="JACXVP010000007">
    <property type="protein sequence ID" value="KAG5595404.1"/>
    <property type="molecule type" value="Genomic_DNA"/>
</dbReference>
<protein>
    <submittedName>
        <fullName evidence="1">Uncharacterized protein</fullName>
    </submittedName>
</protein>